<organism evidence="2 3">
    <name type="scientific">Saguinus oedipus</name>
    <name type="common">Cotton-top tamarin</name>
    <name type="synonym">Oedipomidas oedipus</name>
    <dbReference type="NCBI Taxonomy" id="9490"/>
    <lineage>
        <taxon>Eukaryota</taxon>
        <taxon>Metazoa</taxon>
        <taxon>Chordata</taxon>
        <taxon>Craniata</taxon>
        <taxon>Vertebrata</taxon>
        <taxon>Euteleostomi</taxon>
        <taxon>Mammalia</taxon>
        <taxon>Eutheria</taxon>
        <taxon>Euarchontoglires</taxon>
        <taxon>Primates</taxon>
        <taxon>Haplorrhini</taxon>
        <taxon>Platyrrhini</taxon>
        <taxon>Cebidae</taxon>
        <taxon>Callitrichinae</taxon>
        <taxon>Saguinus</taxon>
    </lineage>
</organism>
<evidence type="ECO:0000313" key="3">
    <source>
        <dbReference type="Proteomes" id="UP001266305"/>
    </source>
</evidence>
<dbReference type="PANTHER" id="PTHR32379:SF1">
    <property type="entry name" value="GUANIDINOACETATE N-METHYLTRANSFERASE"/>
    <property type="match status" value="1"/>
</dbReference>
<dbReference type="PANTHER" id="PTHR32379">
    <property type="entry name" value="GUANIDINOACETATE N-METHYLTRANSFERASE"/>
    <property type="match status" value="1"/>
</dbReference>
<keyword evidence="1" id="KW-0732">Signal</keyword>
<comment type="caution">
    <text evidence="2">The sequence shown here is derived from an EMBL/GenBank/DDBJ whole genome shotgun (WGS) entry which is preliminary data.</text>
</comment>
<accession>A0ABQ9TQ12</accession>
<dbReference type="InterPro" id="IPR029063">
    <property type="entry name" value="SAM-dependent_MTases_sf"/>
</dbReference>
<keyword evidence="3" id="KW-1185">Reference proteome</keyword>
<evidence type="ECO:0000256" key="1">
    <source>
        <dbReference type="SAM" id="SignalP"/>
    </source>
</evidence>
<feature type="chain" id="PRO_5045829420" evidence="1">
    <location>
        <begin position="21"/>
        <end position="145"/>
    </location>
</feature>
<reference evidence="2 3" key="1">
    <citation type="submission" date="2023-05" db="EMBL/GenBank/DDBJ databases">
        <title>B98-5 Cell Line De Novo Hybrid Assembly: An Optical Mapping Approach.</title>
        <authorList>
            <person name="Kananen K."/>
            <person name="Auerbach J.A."/>
            <person name="Kautto E."/>
            <person name="Blachly J.S."/>
        </authorList>
    </citation>
    <scope>NUCLEOTIDE SEQUENCE [LARGE SCALE GENOMIC DNA]</scope>
    <source>
        <strain evidence="2">B95-8</strain>
        <tissue evidence="2">Cell line</tissue>
    </source>
</reference>
<gene>
    <name evidence="2" type="ORF">P7K49_032769</name>
</gene>
<proteinExistence type="predicted"/>
<name>A0ABQ9TQ12_SAGOE</name>
<feature type="signal peptide" evidence="1">
    <location>
        <begin position="1"/>
        <end position="20"/>
    </location>
</feature>
<sequence>MLGALCVGFGMAIAAAKVQEAPIDEHWIIECNDGVFQRLQDWAPRQTHKVPLRLQALREPHSNHAFRLLKPGGVLTYCNLTSWGELMKTKYSDITTMFEETQVPALLEAGFRRENIRTEVMALVPPADCRYYAFPQMITPLVTKG</sequence>
<dbReference type="EMBL" id="JASSZA010000019">
    <property type="protein sequence ID" value="KAK2086862.1"/>
    <property type="molecule type" value="Genomic_DNA"/>
</dbReference>
<evidence type="ECO:0000313" key="2">
    <source>
        <dbReference type="EMBL" id="KAK2086862.1"/>
    </source>
</evidence>
<dbReference type="InterPro" id="IPR051038">
    <property type="entry name" value="RMT2/GAMT_Mtase"/>
</dbReference>
<dbReference type="Proteomes" id="UP001266305">
    <property type="component" value="Unassembled WGS sequence"/>
</dbReference>
<dbReference type="SUPFAM" id="SSF53335">
    <property type="entry name" value="S-adenosyl-L-methionine-dependent methyltransferases"/>
    <property type="match status" value="1"/>
</dbReference>
<dbReference type="Gene3D" id="3.40.50.150">
    <property type="entry name" value="Vaccinia Virus protein VP39"/>
    <property type="match status" value="2"/>
</dbReference>
<protein>
    <submittedName>
        <fullName evidence="2">Uncharacterized protein</fullName>
    </submittedName>
</protein>